<dbReference type="Proteomes" id="UP000242913">
    <property type="component" value="Unassembled WGS sequence"/>
</dbReference>
<feature type="transmembrane region" description="Helical" evidence="2">
    <location>
        <begin position="113"/>
        <end position="134"/>
    </location>
</feature>
<feature type="compositionally biased region" description="Low complexity" evidence="1">
    <location>
        <begin position="192"/>
        <end position="208"/>
    </location>
</feature>
<keyword evidence="4" id="KW-1185">Reference proteome</keyword>
<keyword evidence="2" id="KW-1133">Transmembrane helix</keyword>
<evidence type="ECO:0000256" key="2">
    <source>
        <dbReference type="SAM" id="Phobius"/>
    </source>
</evidence>
<dbReference type="AlphaFoldDB" id="A0A238C422"/>
<feature type="compositionally biased region" description="Basic and acidic residues" evidence="1">
    <location>
        <begin position="179"/>
        <end position="190"/>
    </location>
</feature>
<organism evidence="3 4">
    <name type="scientific">Onchocerca flexuosa</name>
    <dbReference type="NCBI Taxonomy" id="387005"/>
    <lineage>
        <taxon>Eukaryota</taxon>
        <taxon>Metazoa</taxon>
        <taxon>Ecdysozoa</taxon>
        <taxon>Nematoda</taxon>
        <taxon>Chromadorea</taxon>
        <taxon>Rhabditida</taxon>
        <taxon>Spirurina</taxon>
        <taxon>Spiruromorpha</taxon>
        <taxon>Filarioidea</taxon>
        <taxon>Onchocercidae</taxon>
        <taxon>Onchocerca</taxon>
    </lineage>
</organism>
<keyword evidence="2" id="KW-0812">Transmembrane</keyword>
<feature type="region of interest" description="Disordered" evidence="1">
    <location>
        <begin position="169"/>
        <end position="210"/>
    </location>
</feature>
<evidence type="ECO:0000313" key="4">
    <source>
        <dbReference type="Proteomes" id="UP000242913"/>
    </source>
</evidence>
<proteinExistence type="predicted"/>
<gene>
    <name evidence="3" type="ORF">X798_00728</name>
</gene>
<sequence length="322" mass="37279">MSKFIKLHSLWKMISEVLGLLFGQVAVLSMERFFKAMPREWIRKYVHPSIRRFLRCDDISMNALYGNRTQSGSILSPTWQQCQRMQIIIDSINQALLKLHSYDKQLIRFEETFVGSAIILIIIAGILLTVLLWLRRLSCVLPHEFPQNYKEYQREHYCLRPKDIPKEVPVLKSSTSMKDNLDEKTEKPVEKSQNSSSVSTSNLKSENSLSDKSINSYTSVEKDNLGEETKKLQSKLPVETSNLKSEISSVENSVNSQISVERAIEKTKEVKFNLQKHQETCKTISSDSFHNHIDRQIKKKTSCHKVKRQISVITLFFTSFFL</sequence>
<name>A0A238C422_9BILA</name>
<feature type="transmembrane region" description="Helical" evidence="2">
    <location>
        <begin position="13"/>
        <end position="34"/>
    </location>
</feature>
<dbReference type="OrthoDB" id="5858090at2759"/>
<dbReference type="EMBL" id="KZ269978">
    <property type="protein sequence ID" value="OZC12207.1"/>
    <property type="molecule type" value="Genomic_DNA"/>
</dbReference>
<keyword evidence="2" id="KW-0472">Membrane</keyword>
<accession>A0A238C422</accession>
<evidence type="ECO:0000256" key="1">
    <source>
        <dbReference type="SAM" id="MobiDB-lite"/>
    </source>
</evidence>
<reference evidence="3 4" key="1">
    <citation type="submission" date="2015-12" db="EMBL/GenBank/DDBJ databases">
        <title>Draft genome of the nematode, Onchocerca flexuosa.</title>
        <authorList>
            <person name="Mitreva M."/>
        </authorList>
    </citation>
    <scope>NUCLEOTIDE SEQUENCE [LARGE SCALE GENOMIC DNA]</scope>
    <source>
        <strain evidence="3">Red Deer</strain>
    </source>
</reference>
<evidence type="ECO:0000313" key="3">
    <source>
        <dbReference type="EMBL" id="OZC12207.1"/>
    </source>
</evidence>
<protein>
    <submittedName>
        <fullName evidence="3">Uncharacterized protein</fullName>
    </submittedName>
</protein>